<keyword evidence="2" id="KW-1185">Reference proteome</keyword>
<sequence>MSQDRDVKRLAVNVNPEGILDVIDYYDRPGGAYAEGPYANADTYAYAFTDKPGQRVPKAGAVVEAGVGRAGAEWSIFEAEAKGPNASAAAQANVLGASAMARAEVGSASASAGPVKVTAGLGVDTGVRAGADGVEVKFLGTGIKVGETGVGVSVLGSEVSCAIM</sequence>
<comment type="caution">
    <text evidence="1">The sequence shown here is derived from an EMBL/GenBank/DDBJ whole genome shotgun (WGS) entry which is preliminary data.</text>
</comment>
<organism evidence="1 2">
    <name type="scientific">Electrophorus voltai</name>
    <dbReference type="NCBI Taxonomy" id="2609070"/>
    <lineage>
        <taxon>Eukaryota</taxon>
        <taxon>Metazoa</taxon>
        <taxon>Chordata</taxon>
        <taxon>Craniata</taxon>
        <taxon>Vertebrata</taxon>
        <taxon>Euteleostomi</taxon>
        <taxon>Actinopterygii</taxon>
        <taxon>Neopterygii</taxon>
        <taxon>Teleostei</taxon>
        <taxon>Ostariophysi</taxon>
        <taxon>Gymnotiformes</taxon>
        <taxon>Gymnotoidei</taxon>
        <taxon>Gymnotidae</taxon>
        <taxon>Electrophorus</taxon>
    </lineage>
</organism>
<gene>
    <name evidence="1" type="ORF">P4O66_001500</name>
</gene>
<proteinExistence type="predicted"/>
<evidence type="ECO:0000313" key="1">
    <source>
        <dbReference type="EMBL" id="KAK1793771.1"/>
    </source>
</evidence>
<evidence type="ECO:0000313" key="2">
    <source>
        <dbReference type="Proteomes" id="UP001239994"/>
    </source>
</evidence>
<reference evidence="1" key="1">
    <citation type="submission" date="2023-03" db="EMBL/GenBank/DDBJ databases">
        <title>Electrophorus voltai genome.</title>
        <authorList>
            <person name="Bian C."/>
        </authorList>
    </citation>
    <scope>NUCLEOTIDE SEQUENCE</scope>
    <source>
        <strain evidence="1">CB-2022</strain>
        <tissue evidence="1">Muscle</tissue>
    </source>
</reference>
<dbReference type="AlphaFoldDB" id="A0AAD9DTV6"/>
<accession>A0AAD9DTV6</accession>
<dbReference type="EMBL" id="JAROKS010000017">
    <property type="protein sequence ID" value="KAK1793771.1"/>
    <property type="molecule type" value="Genomic_DNA"/>
</dbReference>
<dbReference type="Proteomes" id="UP001239994">
    <property type="component" value="Unassembled WGS sequence"/>
</dbReference>
<protein>
    <submittedName>
        <fullName evidence="1">Uncharacterized protein</fullName>
    </submittedName>
</protein>
<name>A0AAD9DTV6_9TELE</name>